<dbReference type="AlphaFoldDB" id="A0A4R8LC29"/>
<dbReference type="SMART" id="SM00342">
    <property type="entry name" value="HTH_ARAC"/>
    <property type="match status" value="1"/>
</dbReference>
<gene>
    <name evidence="5" type="ORF">BX592_1246</name>
</gene>
<dbReference type="PANTHER" id="PTHR43130">
    <property type="entry name" value="ARAC-FAMILY TRANSCRIPTIONAL REGULATOR"/>
    <property type="match status" value="1"/>
</dbReference>
<dbReference type="Proteomes" id="UP000295509">
    <property type="component" value="Unassembled WGS sequence"/>
</dbReference>
<dbReference type="InterPro" id="IPR009057">
    <property type="entry name" value="Homeodomain-like_sf"/>
</dbReference>
<evidence type="ECO:0000259" key="4">
    <source>
        <dbReference type="PROSITE" id="PS01124"/>
    </source>
</evidence>
<evidence type="ECO:0000256" key="2">
    <source>
        <dbReference type="ARBA" id="ARBA00023163"/>
    </source>
</evidence>
<protein>
    <submittedName>
        <fullName evidence="5">Transcriptional regulator GlxA family with amidase domain</fullName>
    </submittedName>
</protein>
<dbReference type="Pfam" id="PF01965">
    <property type="entry name" value="DJ-1_PfpI"/>
    <property type="match status" value="1"/>
</dbReference>
<keyword evidence="2" id="KW-0804">Transcription</keyword>
<dbReference type="RefSeq" id="WP_134196030.1">
    <property type="nucleotide sequence ID" value="NZ_JBHLUW010000036.1"/>
</dbReference>
<accession>A0A4R8LC29</accession>
<dbReference type="InterPro" id="IPR029062">
    <property type="entry name" value="Class_I_gatase-like"/>
</dbReference>
<reference evidence="5 6" key="1">
    <citation type="submission" date="2019-03" db="EMBL/GenBank/DDBJ databases">
        <title>Genomic Encyclopedia of Type Strains, Phase III (KMG-III): the genomes of soil and plant-associated and newly described type strains.</title>
        <authorList>
            <person name="Whitman W."/>
        </authorList>
    </citation>
    <scope>NUCLEOTIDE SEQUENCE [LARGE SCALE GENOMIC DNA]</scope>
    <source>
        <strain evidence="5 6">LMG 29544</strain>
    </source>
</reference>
<dbReference type="PROSITE" id="PS01124">
    <property type="entry name" value="HTH_ARAC_FAMILY_2"/>
    <property type="match status" value="1"/>
</dbReference>
<dbReference type="GO" id="GO:0043565">
    <property type="term" value="F:sequence-specific DNA binding"/>
    <property type="evidence" value="ECO:0007669"/>
    <property type="project" value="InterPro"/>
</dbReference>
<feature type="domain" description="HTH araC/xylS-type" evidence="4">
    <location>
        <begin position="209"/>
        <end position="307"/>
    </location>
</feature>
<evidence type="ECO:0000313" key="6">
    <source>
        <dbReference type="Proteomes" id="UP000295509"/>
    </source>
</evidence>
<sequence length="339" mass="36967">MHKIGLVVFPDFYLMGFSAITAFELANFVLGETAYDVTVLSEAGGLVTASAGVRVESQPLGDEVFDTVMFASGAATDTATPALKDFIKRSVRTSRRIAAPCTGAFLLAHAGVLDGRCATTHWRFARDLQRQFPQITVAEDRIFIVDGSMWTSAGMAATIDMALAMIENDFGREVARKVARNLVVYHRRAGGHSQFSAMLEIEPKSDRIQKAVDYASANLRKGLTVEELANVASLSPRQFSRAFSEETGYTPAKAVELLRVEAARLMLERGRYSMDAIAEHVGFLSRDRMRSAFVRVLGQTPQDIRRSARGSRASQADSSEEALIGPVRQVAPAWPKSAG</sequence>
<dbReference type="InterPro" id="IPR052158">
    <property type="entry name" value="INH-QAR"/>
</dbReference>
<comment type="caution">
    <text evidence="5">The sequence shown here is derived from an EMBL/GenBank/DDBJ whole genome shotgun (WGS) entry which is preliminary data.</text>
</comment>
<proteinExistence type="predicted"/>
<dbReference type="InterPro" id="IPR002818">
    <property type="entry name" value="DJ-1/PfpI"/>
</dbReference>
<keyword evidence="6" id="KW-1185">Reference proteome</keyword>
<evidence type="ECO:0000256" key="3">
    <source>
        <dbReference type="SAM" id="MobiDB-lite"/>
    </source>
</evidence>
<organism evidence="5 6">
    <name type="scientific">Paraburkholderia rhizosphaerae</name>
    <dbReference type="NCBI Taxonomy" id="480658"/>
    <lineage>
        <taxon>Bacteria</taxon>
        <taxon>Pseudomonadati</taxon>
        <taxon>Pseudomonadota</taxon>
        <taxon>Betaproteobacteria</taxon>
        <taxon>Burkholderiales</taxon>
        <taxon>Burkholderiaceae</taxon>
        <taxon>Paraburkholderia</taxon>
    </lineage>
</organism>
<dbReference type="SUPFAM" id="SSF46689">
    <property type="entry name" value="Homeodomain-like"/>
    <property type="match status" value="2"/>
</dbReference>
<dbReference type="CDD" id="cd03137">
    <property type="entry name" value="GATase1_AraC_1"/>
    <property type="match status" value="1"/>
</dbReference>
<name>A0A4R8LC29_9BURK</name>
<dbReference type="GO" id="GO:0003700">
    <property type="term" value="F:DNA-binding transcription factor activity"/>
    <property type="evidence" value="ECO:0007669"/>
    <property type="project" value="InterPro"/>
</dbReference>
<dbReference type="EMBL" id="SORE01000024">
    <property type="protein sequence ID" value="TDY40493.1"/>
    <property type="molecule type" value="Genomic_DNA"/>
</dbReference>
<dbReference type="OrthoDB" id="9177852at2"/>
<dbReference type="InterPro" id="IPR018060">
    <property type="entry name" value="HTH_AraC"/>
</dbReference>
<keyword evidence="1" id="KW-0805">Transcription regulation</keyword>
<feature type="region of interest" description="Disordered" evidence="3">
    <location>
        <begin position="304"/>
        <end position="339"/>
    </location>
</feature>
<dbReference type="PANTHER" id="PTHR43130:SF3">
    <property type="entry name" value="HTH-TYPE TRANSCRIPTIONAL REGULATOR RV1931C"/>
    <property type="match status" value="1"/>
</dbReference>
<evidence type="ECO:0000256" key="1">
    <source>
        <dbReference type="ARBA" id="ARBA00023015"/>
    </source>
</evidence>
<evidence type="ECO:0000313" key="5">
    <source>
        <dbReference type="EMBL" id="TDY40493.1"/>
    </source>
</evidence>
<dbReference type="Pfam" id="PF12833">
    <property type="entry name" value="HTH_18"/>
    <property type="match status" value="1"/>
</dbReference>
<dbReference type="Gene3D" id="1.10.10.60">
    <property type="entry name" value="Homeodomain-like"/>
    <property type="match status" value="1"/>
</dbReference>
<dbReference type="SUPFAM" id="SSF52317">
    <property type="entry name" value="Class I glutamine amidotransferase-like"/>
    <property type="match status" value="1"/>
</dbReference>
<dbReference type="Gene3D" id="3.40.50.880">
    <property type="match status" value="1"/>
</dbReference>